<dbReference type="InterPro" id="IPR011990">
    <property type="entry name" value="TPR-like_helical_dom_sf"/>
</dbReference>
<name>A0ABV5H2Q0_9FLAO</name>
<dbReference type="EMBL" id="JBHMFA010000015">
    <property type="protein sequence ID" value="MFB9106162.1"/>
    <property type="molecule type" value="Genomic_DNA"/>
</dbReference>
<evidence type="ECO:0000259" key="6">
    <source>
        <dbReference type="Pfam" id="PF07980"/>
    </source>
</evidence>
<evidence type="ECO:0000256" key="4">
    <source>
        <dbReference type="ARBA" id="ARBA00023136"/>
    </source>
</evidence>
<evidence type="ECO:0000259" key="7">
    <source>
        <dbReference type="Pfam" id="PF14322"/>
    </source>
</evidence>
<evidence type="ECO:0000256" key="2">
    <source>
        <dbReference type="ARBA" id="ARBA00006275"/>
    </source>
</evidence>
<evidence type="ECO:0000256" key="3">
    <source>
        <dbReference type="ARBA" id="ARBA00022729"/>
    </source>
</evidence>
<dbReference type="Gene3D" id="1.25.40.390">
    <property type="match status" value="1"/>
</dbReference>
<comment type="subcellular location">
    <subcellularLocation>
        <location evidence="1">Cell outer membrane</location>
    </subcellularLocation>
</comment>
<protein>
    <submittedName>
        <fullName evidence="8">RagB/SusD family nutrient uptake outer membrane protein</fullName>
    </submittedName>
</protein>
<evidence type="ECO:0000256" key="1">
    <source>
        <dbReference type="ARBA" id="ARBA00004442"/>
    </source>
</evidence>
<gene>
    <name evidence="8" type="ORF">ACFFU1_14760</name>
</gene>
<feature type="domain" description="RagB/SusD" evidence="6">
    <location>
        <begin position="344"/>
        <end position="465"/>
    </location>
</feature>
<dbReference type="SUPFAM" id="SSF48452">
    <property type="entry name" value="TPR-like"/>
    <property type="match status" value="1"/>
</dbReference>
<keyword evidence="3" id="KW-0732">Signal</keyword>
<keyword evidence="4" id="KW-0472">Membrane</keyword>
<comment type="caution">
    <text evidence="8">The sequence shown here is derived from an EMBL/GenBank/DDBJ whole genome shotgun (WGS) entry which is preliminary data.</text>
</comment>
<accession>A0ABV5H2Q0</accession>
<sequence length="467" mass="51963">MKSINILFTLLLTITFISCDDYLDVEPKGLAVPVSIKEFDLLLNGGTSILNTTSNANALFFTADDFESTEDDLGDLDNPNNVALKLYSWDTDLFEDEVGNGSWNLPYQNIYTYNVVINSTDEALTATNYIEEDRNIIKAEAKVGRAYEYWLLINTFAKQYSEATAASDPGVPLIKVANPTGAVSSRSTVKEVYDFIINDVEASIEYLPEVAKNRLRPSKGTGYAMLARFYLSMNNYEKALENASLALLEKGEIADYNINFPFGGAYETEQYILRVFDNSPGHKSGYLSPDLANSFHPEDLRFTELLGNCESVFTPGVGWEVICGDHYRNNSVIFYINHAVSVPEMYLIRAECNARSGNIADVVSDLNALRVKRFPTGTYTDLTLGDFSSNEEALNFALEERRRELFMTGMRLFDLKRLNLDPSTAKTVIHTVVGVDYVMPPGANNLVLPIPSQILSLSSGVAQNPRD</sequence>
<dbReference type="Proteomes" id="UP001589590">
    <property type="component" value="Unassembled WGS sequence"/>
</dbReference>
<dbReference type="InterPro" id="IPR012944">
    <property type="entry name" value="SusD_RagB_dom"/>
</dbReference>
<dbReference type="Pfam" id="PF14322">
    <property type="entry name" value="SusD-like_3"/>
    <property type="match status" value="1"/>
</dbReference>
<evidence type="ECO:0000313" key="9">
    <source>
        <dbReference type="Proteomes" id="UP001589590"/>
    </source>
</evidence>
<keyword evidence="5" id="KW-0998">Cell outer membrane</keyword>
<organism evidence="8 9">
    <name type="scientific">Algibacter miyuki</name>
    <dbReference type="NCBI Taxonomy" id="1306933"/>
    <lineage>
        <taxon>Bacteria</taxon>
        <taxon>Pseudomonadati</taxon>
        <taxon>Bacteroidota</taxon>
        <taxon>Flavobacteriia</taxon>
        <taxon>Flavobacteriales</taxon>
        <taxon>Flavobacteriaceae</taxon>
        <taxon>Algibacter</taxon>
    </lineage>
</organism>
<dbReference type="InterPro" id="IPR033985">
    <property type="entry name" value="SusD-like_N"/>
</dbReference>
<evidence type="ECO:0000256" key="5">
    <source>
        <dbReference type="ARBA" id="ARBA00023237"/>
    </source>
</evidence>
<dbReference type="Pfam" id="PF07980">
    <property type="entry name" value="SusD_RagB"/>
    <property type="match status" value="1"/>
</dbReference>
<evidence type="ECO:0000313" key="8">
    <source>
        <dbReference type="EMBL" id="MFB9106162.1"/>
    </source>
</evidence>
<dbReference type="PROSITE" id="PS51257">
    <property type="entry name" value="PROKAR_LIPOPROTEIN"/>
    <property type="match status" value="1"/>
</dbReference>
<keyword evidence="9" id="KW-1185">Reference proteome</keyword>
<comment type="similarity">
    <text evidence="2">Belongs to the SusD family.</text>
</comment>
<reference evidence="8 9" key="1">
    <citation type="submission" date="2024-09" db="EMBL/GenBank/DDBJ databases">
        <authorList>
            <person name="Sun Q."/>
            <person name="Mori K."/>
        </authorList>
    </citation>
    <scope>NUCLEOTIDE SEQUENCE [LARGE SCALE GENOMIC DNA]</scope>
    <source>
        <strain evidence="8 9">CECT 8300</strain>
    </source>
</reference>
<feature type="domain" description="SusD-like N-terminal" evidence="7">
    <location>
        <begin position="21"/>
        <end position="231"/>
    </location>
</feature>
<proteinExistence type="inferred from homology"/>
<dbReference type="RefSeq" id="WP_290267666.1">
    <property type="nucleotide sequence ID" value="NZ_JAUFQP010000001.1"/>
</dbReference>